<dbReference type="InterPro" id="IPR038690">
    <property type="entry name" value="NusG_2_sf"/>
</dbReference>
<reference evidence="1 2" key="1">
    <citation type="submission" date="2019-08" db="EMBL/GenBank/DDBJ databases">
        <title>In-depth cultivation of the pig gut microbiome towards novel bacterial diversity and tailored functional studies.</title>
        <authorList>
            <person name="Wylensek D."/>
            <person name="Hitch T.C.A."/>
            <person name="Clavel T."/>
        </authorList>
    </citation>
    <scope>NUCLEOTIDE SEQUENCE [LARGE SCALE GENOMIC DNA]</scope>
    <source>
        <strain evidence="1 2">WCA-693-APC-MOT-I</strain>
    </source>
</reference>
<dbReference type="Proteomes" id="UP000482209">
    <property type="component" value="Unassembled WGS sequence"/>
</dbReference>
<organism evidence="1 2">
    <name type="scientific">Velocimicrobium porci</name>
    <dbReference type="NCBI Taxonomy" id="2606634"/>
    <lineage>
        <taxon>Bacteria</taxon>
        <taxon>Bacillati</taxon>
        <taxon>Bacillota</taxon>
        <taxon>Clostridia</taxon>
        <taxon>Lachnospirales</taxon>
        <taxon>Lachnospiraceae</taxon>
        <taxon>Velocimicrobium</taxon>
    </lineage>
</organism>
<evidence type="ECO:0000313" key="2">
    <source>
        <dbReference type="Proteomes" id="UP000482209"/>
    </source>
</evidence>
<dbReference type="Pfam" id="PF07009">
    <property type="entry name" value="NusG_II"/>
    <property type="match status" value="1"/>
</dbReference>
<gene>
    <name evidence="1" type="ORF">FYJ58_02970</name>
</gene>
<accession>A0A6L5XW56</accession>
<dbReference type="CDD" id="cd09911">
    <property type="entry name" value="Lin0431_like"/>
    <property type="match status" value="1"/>
</dbReference>
<dbReference type="RefSeq" id="WP_154517017.1">
    <property type="nucleotide sequence ID" value="NZ_VUMT01000003.1"/>
</dbReference>
<protein>
    <submittedName>
        <fullName evidence="1">NusG domain II-containing protein</fullName>
    </submittedName>
</protein>
<keyword evidence="2" id="KW-1185">Reference proteome</keyword>
<dbReference type="Gene3D" id="2.60.320.10">
    <property type="entry name" value="N-utilization substance G protein NusG, insert domain"/>
    <property type="match status" value="1"/>
</dbReference>
<dbReference type="AlphaFoldDB" id="A0A6L5XW56"/>
<evidence type="ECO:0000313" key="1">
    <source>
        <dbReference type="EMBL" id="MSS62839.1"/>
    </source>
</evidence>
<proteinExistence type="predicted"/>
<dbReference type="EMBL" id="VUMT01000003">
    <property type="protein sequence ID" value="MSS62839.1"/>
    <property type="molecule type" value="Genomic_DNA"/>
</dbReference>
<sequence>MNRNDKILIIVLLIISIFSLGLQKWIEEPGKQILVTVNGKKYGQYSLDENQRIIIHSAKENENIIVIKDHSAYMEEASCQDLVCVHQRKVGKTGETIVCLPNKVVVEVIGGQDEEVDIITG</sequence>
<name>A0A6L5XW56_9FIRM</name>
<comment type="caution">
    <text evidence="1">The sequence shown here is derived from an EMBL/GenBank/DDBJ whole genome shotgun (WGS) entry which is preliminary data.</text>
</comment>